<dbReference type="InterPro" id="IPR000889">
    <property type="entry name" value="Glutathione_peroxidase"/>
</dbReference>
<dbReference type="PIRSF" id="PIRSF000303">
    <property type="entry name" value="Glutathion_perox"/>
    <property type="match status" value="1"/>
</dbReference>
<dbReference type="EMBL" id="NCEQ01000005">
    <property type="protein sequence ID" value="OYX57643.1"/>
    <property type="molecule type" value="Genomic_DNA"/>
</dbReference>
<dbReference type="AlphaFoldDB" id="A0A258HMU7"/>
<dbReference type="PRINTS" id="PR01011">
    <property type="entry name" value="GLUTPROXDASE"/>
</dbReference>
<evidence type="ECO:0000256" key="2">
    <source>
        <dbReference type="ARBA" id="ARBA00022559"/>
    </source>
</evidence>
<comment type="caution">
    <text evidence="6">The sequence shown here is derived from an EMBL/GenBank/DDBJ whole genome shotgun (WGS) entry which is preliminary data.</text>
</comment>
<dbReference type="GO" id="GO:0004601">
    <property type="term" value="F:peroxidase activity"/>
    <property type="evidence" value="ECO:0007669"/>
    <property type="project" value="UniProtKB-KW"/>
</dbReference>
<dbReference type="Gene3D" id="3.40.30.10">
    <property type="entry name" value="Glutaredoxin"/>
    <property type="match status" value="1"/>
</dbReference>
<feature type="active site" evidence="4">
    <location>
        <position position="37"/>
    </location>
</feature>
<protein>
    <recommendedName>
        <fullName evidence="5">Glutathione peroxidase</fullName>
    </recommendedName>
</protein>
<dbReference type="PROSITE" id="PS00460">
    <property type="entry name" value="GLUTATHIONE_PEROXID_1"/>
    <property type="match status" value="1"/>
</dbReference>
<proteinExistence type="inferred from homology"/>
<evidence type="ECO:0000313" key="7">
    <source>
        <dbReference type="Proteomes" id="UP000216147"/>
    </source>
</evidence>
<organism evidence="6 7">
    <name type="scientific">Brevundimonas subvibrioides</name>
    <dbReference type="NCBI Taxonomy" id="74313"/>
    <lineage>
        <taxon>Bacteria</taxon>
        <taxon>Pseudomonadati</taxon>
        <taxon>Pseudomonadota</taxon>
        <taxon>Alphaproteobacteria</taxon>
        <taxon>Caulobacterales</taxon>
        <taxon>Caulobacteraceae</taxon>
        <taxon>Brevundimonas</taxon>
    </lineage>
</organism>
<sequence length="182" mass="19339">MSDPITAIPLTRNGGAADTLANHAGKVLLIVNVASKCGLTPQYEGLEALYRAKAADGLEVLAFPANNFNGQEPGTDDEIATFCQTSFDVTFPLYSKISVKGEDIHPLYAGLTAARPDAVGDGPMRERLNGYGIATGERGEVVWNFEKFLVGRDGQVIDRFAPDIDAADPRLVEAIDKALSAG</sequence>
<dbReference type="PANTHER" id="PTHR11592">
    <property type="entry name" value="GLUTATHIONE PEROXIDASE"/>
    <property type="match status" value="1"/>
</dbReference>
<evidence type="ECO:0000313" key="6">
    <source>
        <dbReference type="EMBL" id="OYX57643.1"/>
    </source>
</evidence>
<evidence type="ECO:0000256" key="1">
    <source>
        <dbReference type="ARBA" id="ARBA00006926"/>
    </source>
</evidence>
<gene>
    <name evidence="6" type="ORF">B7Y86_05785</name>
</gene>
<dbReference type="Proteomes" id="UP000216147">
    <property type="component" value="Unassembled WGS sequence"/>
</dbReference>
<dbReference type="Pfam" id="PF00255">
    <property type="entry name" value="GSHPx"/>
    <property type="match status" value="1"/>
</dbReference>
<evidence type="ECO:0000256" key="3">
    <source>
        <dbReference type="ARBA" id="ARBA00023002"/>
    </source>
</evidence>
<dbReference type="CDD" id="cd00340">
    <property type="entry name" value="GSH_Peroxidase"/>
    <property type="match status" value="1"/>
</dbReference>
<evidence type="ECO:0000256" key="5">
    <source>
        <dbReference type="RuleBase" id="RU000499"/>
    </source>
</evidence>
<comment type="similarity">
    <text evidence="1 5">Belongs to the glutathione peroxidase family.</text>
</comment>
<name>A0A258HMU7_9CAUL</name>
<keyword evidence="3 5" id="KW-0560">Oxidoreductase</keyword>
<evidence type="ECO:0000256" key="4">
    <source>
        <dbReference type="PIRSR" id="PIRSR000303-1"/>
    </source>
</evidence>
<keyword evidence="2 5" id="KW-0575">Peroxidase</keyword>
<dbReference type="InterPro" id="IPR029759">
    <property type="entry name" value="GPX_AS"/>
</dbReference>
<reference evidence="6 7" key="1">
    <citation type="submission" date="2017-03" db="EMBL/GenBank/DDBJ databases">
        <title>Lifting the veil on microbial sulfur biogeochemistry in mining wastewaters.</title>
        <authorList>
            <person name="Kantor R.S."/>
            <person name="Colenbrander Nelson T."/>
            <person name="Marshall S."/>
            <person name="Bennett D."/>
            <person name="Apte S."/>
            <person name="Camacho D."/>
            <person name="Thomas B.C."/>
            <person name="Warren L.A."/>
            <person name="Banfield J.F."/>
        </authorList>
    </citation>
    <scope>NUCLEOTIDE SEQUENCE [LARGE SCALE GENOMIC DNA]</scope>
    <source>
        <strain evidence="6">32-68-21</strain>
    </source>
</reference>
<dbReference type="PANTHER" id="PTHR11592:SF40">
    <property type="entry name" value="THIOREDOXIN_GLUTATHIONE PEROXIDASE BTUE"/>
    <property type="match status" value="1"/>
</dbReference>
<accession>A0A258HMU7</accession>
<dbReference type="InterPro" id="IPR036249">
    <property type="entry name" value="Thioredoxin-like_sf"/>
</dbReference>
<dbReference type="SUPFAM" id="SSF52833">
    <property type="entry name" value="Thioredoxin-like"/>
    <property type="match status" value="1"/>
</dbReference>
<dbReference type="GO" id="GO:0034599">
    <property type="term" value="P:cellular response to oxidative stress"/>
    <property type="evidence" value="ECO:0007669"/>
    <property type="project" value="TreeGrafter"/>
</dbReference>
<dbReference type="PROSITE" id="PS51355">
    <property type="entry name" value="GLUTATHIONE_PEROXID_3"/>
    <property type="match status" value="1"/>
</dbReference>